<evidence type="ECO:0000313" key="6">
    <source>
        <dbReference type="EnsemblPlants" id="OPUNC03G15100.1"/>
    </source>
</evidence>
<sequence length="455" mass="52479">MPNNLIPSKLIRSIIGQIYDYLPQDYELTNQDLIAQMTIEVSAEDYTLVNMGDFYIKKHHLSCLLTGDDFLNDDIFLPINSGNVHWYLAVVNQKNKRYKYLILSVGTLIALTSIKRPSCGLFMLKFMEFFTGDTFSHPVTQEDMKLFRHKLAGILLCWKTNMAAETSDIVEVEDTDNSNDIELICGLFRYIQQINCVETLESIWVQSSRPHTIKLNLRKLQSVLKKDETLDSDCFDMSVSKFMYESIHMVHKTNEAITKHCIDLRFWTATGFGVSPMFHKKIDLVESVSIWSEIHYKVAQCKSILIPVRVAGSFILVILDQESRTLYVLDPNPLNPAYKNNPNMRYTIKLLEIIKYFSKAMLVACPGSRWTEDINLLRHLIVTNPVLDRNLSGYLVHLFMRGWKNGALHLSAFKDGDELRQQFLLHLLMYQQNECESNIPSGAREFLKCIANTKH</sequence>
<dbReference type="HOGENOM" id="CLU_017472_3_0_1"/>
<dbReference type="Gene3D" id="3.40.395.10">
    <property type="entry name" value="Adenoviral Proteinase, Chain A"/>
    <property type="match status" value="1"/>
</dbReference>
<dbReference type="AlphaFoldDB" id="A0A0E0KD40"/>
<dbReference type="eggNOG" id="KOG0778">
    <property type="taxonomic scope" value="Eukaryota"/>
</dbReference>
<dbReference type="PANTHER" id="PTHR12606:SF155">
    <property type="entry name" value="OS04G0316900 PROTEIN"/>
    <property type="match status" value="1"/>
</dbReference>
<dbReference type="Gene3D" id="3.30.310.130">
    <property type="entry name" value="Ubiquitin-related"/>
    <property type="match status" value="1"/>
</dbReference>
<dbReference type="GO" id="GO:0016926">
    <property type="term" value="P:protein desumoylation"/>
    <property type="evidence" value="ECO:0007669"/>
    <property type="project" value="TreeGrafter"/>
</dbReference>
<dbReference type="PROSITE" id="PS50600">
    <property type="entry name" value="ULP_PROTEASE"/>
    <property type="match status" value="1"/>
</dbReference>
<dbReference type="PANTHER" id="PTHR12606">
    <property type="entry name" value="SENTRIN/SUMO-SPECIFIC PROTEASE"/>
    <property type="match status" value="1"/>
</dbReference>
<keyword evidence="7" id="KW-1185">Reference proteome</keyword>
<dbReference type="GO" id="GO:0016929">
    <property type="term" value="F:deSUMOylase activity"/>
    <property type="evidence" value="ECO:0007669"/>
    <property type="project" value="TreeGrafter"/>
</dbReference>
<comment type="similarity">
    <text evidence="1">Belongs to the peptidase C48 family.</text>
</comment>
<dbReference type="InterPro" id="IPR038765">
    <property type="entry name" value="Papain-like_cys_pep_sf"/>
</dbReference>
<evidence type="ECO:0000256" key="3">
    <source>
        <dbReference type="ARBA" id="ARBA00022801"/>
    </source>
</evidence>
<feature type="domain" description="Ubiquitin-like protease family profile" evidence="5">
    <location>
        <begin position="1"/>
        <end position="130"/>
    </location>
</feature>
<proteinExistence type="inferred from homology"/>
<dbReference type="GO" id="GO:0006508">
    <property type="term" value="P:proteolysis"/>
    <property type="evidence" value="ECO:0007669"/>
    <property type="project" value="UniProtKB-KW"/>
</dbReference>
<accession>A0A0E0KD40</accession>
<evidence type="ECO:0000256" key="4">
    <source>
        <dbReference type="ARBA" id="ARBA00022807"/>
    </source>
</evidence>
<reference evidence="6" key="2">
    <citation type="submission" date="2018-05" db="EMBL/GenBank/DDBJ databases">
        <title>OpunRS2 (Oryza punctata Reference Sequence Version 2).</title>
        <authorList>
            <person name="Zhang J."/>
            <person name="Kudrna D."/>
            <person name="Lee S."/>
            <person name="Talag J."/>
            <person name="Welchert J."/>
            <person name="Wing R.A."/>
        </authorList>
    </citation>
    <scope>NUCLEOTIDE SEQUENCE [LARGE SCALE GENOMIC DNA]</scope>
</reference>
<dbReference type="OMA" id="IFWIITE"/>
<evidence type="ECO:0000256" key="1">
    <source>
        <dbReference type="ARBA" id="ARBA00005234"/>
    </source>
</evidence>
<dbReference type="EnsemblPlants" id="OPUNC03G15100.1">
    <property type="protein sequence ID" value="OPUNC03G15100.1"/>
    <property type="gene ID" value="OPUNC03G15100"/>
</dbReference>
<evidence type="ECO:0000256" key="2">
    <source>
        <dbReference type="ARBA" id="ARBA00022670"/>
    </source>
</evidence>
<reference evidence="6" key="1">
    <citation type="submission" date="2015-04" db="UniProtKB">
        <authorList>
            <consortium name="EnsemblPlants"/>
        </authorList>
    </citation>
    <scope>IDENTIFICATION</scope>
</reference>
<dbReference type="Gramene" id="OPUNC03G15100.1">
    <property type="protein sequence ID" value="OPUNC03G15100.1"/>
    <property type="gene ID" value="OPUNC03G15100"/>
</dbReference>
<keyword evidence="3" id="KW-0378">Hydrolase</keyword>
<evidence type="ECO:0000313" key="7">
    <source>
        <dbReference type="Proteomes" id="UP000026962"/>
    </source>
</evidence>
<dbReference type="GO" id="GO:0005634">
    <property type="term" value="C:nucleus"/>
    <property type="evidence" value="ECO:0007669"/>
    <property type="project" value="TreeGrafter"/>
</dbReference>
<protein>
    <recommendedName>
        <fullName evidence="5">Ubiquitin-like protease family profile domain-containing protein</fullName>
    </recommendedName>
</protein>
<keyword evidence="2" id="KW-0645">Protease</keyword>
<evidence type="ECO:0000259" key="5">
    <source>
        <dbReference type="PROSITE" id="PS50600"/>
    </source>
</evidence>
<organism evidence="6">
    <name type="scientific">Oryza punctata</name>
    <name type="common">Red rice</name>
    <dbReference type="NCBI Taxonomy" id="4537"/>
    <lineage>
        <taxon>Eukaryota</taxon>
        <taxon>Viridiplantae</taxon>
        <taxon>Streptophyta</taxon>
        <taxon>Embryophyta</taxon>
        <taxon>Tracheophyta</taxon>
        <taxon>Spermatophyta</taxon>
        <taxon>Magnoliopsida</taxon>
        <taxon>Liliopsida</taxon>
        <taxon>Poales</taxon>
        <taxon>Poaceae</taxon>
        <taxon>BOP clade</taxon>
        <taxon>Oryzoideae</taxon>
        <taxon>Oryzeae</taxon>
        <taxon>Oryzinae</taxon>
        <taxon>Oryza</taxon>
    </lineage>
</organism>
<keyword evidence="4" id="KW-0788">Thiol protease</keyword>
<dbReference type="InterPro" id="IPR003653">
    <property type="entry name" value="Peptidase_C48_C"/>
</dbReference>
<dbReference type="SUPFAM" id="SSF54001">
    <property type="entry name" value="Cysteine proteinases"/>
    <property type="match status" value="1"/>
</dbReference>
<dbReference type="Proteomes" id="UP000026962">
    <property type="component" value="Chromosome 3"/>
</dbReference>
<name>A0A0E0KD40_ORYPU</name>